<dbReference type="OrthoDB" id="3944240at2759"/>
<feature type="transmembrane region" description="Helical" evidence="16">
    <location>
        <begin position="188"/>
        <end position="211"/>
    </location>
</feature>
<dbReference type="STRING" id="45357.A0A2V1AT44"/>
<evidence type="ECO:0000256" key="4">
    <source>
        <dbReference type="ARBA" id="ARBA00022448"/>
    </source>
</evidence>
<dbReference type="Pfam" id="PF01794">
    <property type="entry name" value="Ferric_reduct"/>
    <property type="match status" value="1"/>
</dbReference>
<dbReference type="PROSITE" id="PS51384">
    <property type="entry name" value="FAD_FR"/>
    <property type="match status" value="1"/>
</dbReference>
<feature type="compositionally biased region" description="Polar residues" evidence="15">
    <location>
        <begin position="385"/>
        <end position="400"/>
    </location>
</feature>
<keyword evidence="8" id="KW-0274">FAD</keyword>
<feature type="transmembrane region" description="Helical" evidence="16">
    <location>
        <begin position="81"/>
        <end position="102"/>
    </location>
</feature>
<feature type="domain" description="FAD-binding FR-type" evidence="17">
    <location>
        <begin position="262"/>
        <end position="454"/>
    </location>
</feature>
<keyword evidence="11" id="KW-0560">Oxidoreductase</keyword>
<proteinExistence type="inferred from homology"/>
<dbReference type="SFLD" id="SFLDS00052">
    <property type="entry name" value="Ferric_Reductase_Domain"/>
    <property type="match status" value="1"/>
</dbReference>
<evidence type="ECO:0000256" key="7">
    <source>
        <dbReference type="ARBA" id="ARBA00022692"/>
    </source>
</evidence>
<keyword evidence="4" id="KW-0813">Transport</keyword>
<keyword evidence="6" id="KW-0285">Flavoprotein</keyword>
<evidence type="ECO:0000256" key="15">
    <source>
        <dbReference type="SAM" id="MobiDB-lite"/>
    </source>
</evidence>
<dbReference type="InterPro" id="IPR017927">
    <property type="entry name" value="FAD-bd_FR_type"/>
</dbReference>
<evidence type="ECO:0000256" key="12">
    <source>
        <dbReference type="ARBA" id="ARBA00023065"/>
    </source>
</evidence>
<dbReference type="AlphaFoldDB" id="A0A2V1AT44"/>
<keyword evidence="12" id="KW-0406">Ion transport</keyword>
<dbReference type="InterPro" id="IPR039261">
    <property type="entry name" value="FNR_nucleotide-bd"/>
</dbReference>
<keyword evidence="7 16" id="KW-0812">Transmembrane</keyword>
<evidence type="ECO:0000256" key="8">
    <source>
        <dbReference type="ARBA" id="ARBA00022827"/>
    </source>
</evidence>
<dbReference type="EMBL" id="PKFO01000004">
    <property type="protein sequence ID" value="PVH20676.1"/>
    <property type="molecule type" value="Genomic_DNA"/>
</dbReference>
<evidence type="ECO:0000256" key="10">
    <source>
        <dbReference type="ARBA" id="ARBA00022989"/>
    </source>
</evidence>
<comment type="catalytic activity">
    <reaction evidence="14">
        <text>2 a Fe(II)-siderophore + NADP(+) + H(+) = 2 a Fe(III)-siderophore + NADPH</text>
        <dbReference type="Rhea" id="RHEA:28795"/>
        <dbReference type="Rhea" id="RHEA-COMP:11342"/>
        <dbReference type="Rhea" id="RHEA-COMP:11344"/>
        <dbReference type="ChEBI" id="CHEBI:15378"/>
        <dbReference type="ChEBI" id="CHEBI:29033"/>
        <dbReference type="ChEBI" id="CHEBI:29034"/>
        <dbReference type="ChEBI" id="CHEBI:57783"/>
        <dbReference type="ChEBI" id="CHEBI:58349"/>
        <dbReference type="EC" id="1.16.1.9"/>
    </reaction>
</comment>
<dbReference type="GeneID" id="37009510"/>
<dbReference type="PANTHER" id="PTHR32361">
    <property type="entry name" value="FERRIC/CUPRIC REDUCTASE TRANSMEMBRANE COMPONENT"/>
    <property type="match status" value="1"/>
</dbReference>
<keyword evidence="19" id="KW-1185">Reference proteome</keyword>
<feature type="region of interest" description="Disordered" evidence="15">
    <location>
        <begin position="375"/>
        <end position="400"/>
    </location>
</feature>
<organism evidence="18 19">
    <name type="scientific">Candidozyma haemuli</name>
    <dbReference type="NCBI Taxonomy" id="45357"/>
    <lineage>
        <taxon>Eukaryota</taxon>
        <taxon>Fungi</taxon>
        <taxon>Dikarya</taxon>
        <taxon>Ascomycota</taxon>
        <taxon>Saccharomycotina</taxon>
        <taxon>Pichiomycetes</taxon>
        <taxon>Metschnikowiaceae</taxon>
        <taxon>Candidozyma</taxon>
    </lineage>
</organism>
<dbReference type="InterPro" id="IPR013112">
    <property type="entry name" value="FAD-bd_8"/>
</dbReference>
<comment type="caution">
    <text evidence="18">The sequence shown here is derived from an EMBL/GenBank/DDBJ whole genome shotgun (WGS) entry which is preliminary data.</text>
</comment>
<evidence type="ECO:0000313" key="19">
    <source>
        <dbReference type="Proteomes" id="UP000244309"/>
    </source>
</evidence>
<dbReference type="SUPFAM" id="SSF63380">
    <property type="entry name" value="Riboflavin synthase domain-like"/>
    <property type="match status" value="1"/>
</dbReference>
<dbReference type="Pfam" id="PF08030">
    <property type="entry name" value="NAD_binding_6"/>
    <property type="match status" value="1"/>
</dbReference>
<dbReference type="CDD" id="cd06186">
    <property type="entry name" value="NOX_Duox_like_FAD_NADP"/>
    <property type="match status" value="1"/>
</dbReference>
<dbReference type="InterPro" id="IPR051410">
    <property type="entry name" value="Ferric/Cupric_Reductase"/>
</dbReference>
<evidence type="ECO:0000256" key="14">
    <source>
        <dbReference type="ARBA" id="ARBA00048483"/>
    </source>
</evidence>
<dbReference type="GO" id="GO:0006879">
    <property type="term" value="P:intracellular iron ion homeostasis"/>
    <property type="evidence" value="ECO:0007669"/>
    <property type="project" value="TreeGrafter"/>
</dbReference>
<evidence type="ECO:0000256" key="16">
    <source>
        <dbReference type="SAM" id="Phobius"/>
    </source>
</evidence>
<dbReference type="Proteomes" id="UP000244309">
    <property type="component" value="Unassembled WGS sequence"/>
</dbReference>
<dbReference type="GO" id="GO:0052851">
    <property type="term" value="F:ferric-chelate reductase (NADPH) activity"/>
    <property type="evidence" value="ECO:0007669"/>
    <property type="project" value="UniProtKB-EC"/>
</dbReference>
<evidence type="ECO:0000256" key="6">
    <source>
        <dbReference type="ARBA" id="ARBA00022630"/>
    </source>
</evidence>
<comment type="similarity">
    <text evidence="2">Belongs to the ferric reductase (FRE) family.</text>
</comment>
<dbReference type="GO" id="GO:0006826">
    <property type="term" value="P:iron ion transport"/>
    <property type="evidence" value="ECO:0007669"/>
    <property type="project" value="TreeGrafter"/>
</dbReference>
<feature type="transmembrane region" description="Helical" evidence="16">
    <location>
        <begin position="122"/>
        <end position="140"/>
    </location>
</feature>
<dbReference type="RefSeq" id="XP_025341616.1">
    <property type="nucleotide sequence ID" value="XM_025487808.1"/>
</dbReference>
<evidence type="ECO:0000256" key="2">
    <source>
        <dbReference type="ARBA" id="ARBA00006278"/>
    </source>
</evidence>
<dbReference type="GO" id="GO:0015677">
    <property type="term" value="P:copper ion import"/>
    <property type="evidence" value="ECO:0007669"/>
    <property type="project" value="TreeGrafter"/>
</dbReference>
<reference evidence="18 19" key="1">
    <citation type="submission" date="2017-12" db="EMBL/GenBank/DDBJ databases">
        <title>Genome Sequence of a Multidrug-Resistant Candida haemulonii Isolate from a Patient with Chronic Leg Ulcers in Israel.</title>
        <authorList>
            <person name="Chow N.A."/>
            <person name="Gade L."/>
            <person name="Batra D."/>
            <person name="Rowe L.A."/>
            <person name="Ben-Ami R."/>
            <person name="Loparev V.N."/>
            <person name="Litvintseva A.P."/>
        </authorList>
    </citation>
    <scope>NUCLEOTIDE SEQUENCE [LARGE SCALE GENOMIC DNA]</scope>
    <source>
        <strain evidence="18 19">B11899</strain>
    </source>
</reference>
<evidence type="ECO:0000256" key="5">
    <source>
        <dbReference type="ARBA" id="ARBA00022475"/>
    </source>
</evidence>
<dbReference type="EC" id="1.16.1.9" evidence="3"/>
<feature type="compositionally biased region" description="Basic and acidic residues" evidence="15">
    <location>
        <begin position="552"/>
        <end position="571"/>
    </location>
</feature>
<keyword evidence="9" id="KW-0249">Electron transport</keyword>
<comment type="subcellular location">
    <subcellularLocation>
        <location evidence="1">Cell membrane</location>
        <topology evidence="1">Multi-pass membrane protein</topology>
    </subcellularLocation>
</comment>
<dbReference type="InterPro" id="IPR013121">
    <property type="entry name" value="Fe_red_NAD-bd_6"/>
</dbReference>
<dbReference type="InterPro" id="IPR017938">
    <property type="entry name" value="Riboflavin_synthase-like_b-brl"/>
</dbReference>
<keyword evidence="10 16" id="KW-1133">Transmembrane helix</keyword>
<keyword evidence="13 16" id="KW-0472">Membrane</keyword>
<dbReference type="GO" id="GO:0005886">
    <property type="term" value="C:plasma membrane"/>
    <property type="evidence" value="ECO:0007669"/>
    <property type="project" value="UniProtKB-SubCell"/>
</dbReference>
<dbReference type="Gene3D" id="3.40.50.80">
    <property type="entry name" value="Nucleotide-binding domain of ferredoxin-NADP reductase (FNR) module"/>
    <property type="match status" value="1"/>
</dbReference>
<evidence type="ECO:0000256" key="9">
    <source>
        <dbReference type="ARBA" id="ARBA00022982"/>
    </source>
</evidence>
<evidence type="ECO:0000256" key="1">
    <source>
        <dbReference type="ARBA" id="ARBA00004651"/>
    </source>
</evidence>
<name>A0A2V1AT44_9ASCO</name>
<protein>
    <recommendedName>
        <fullName evidence="3">ferric-chelate reductase (NADPH)</fullName>
        <ecNumber evidence="3">1.16.1.9</ecNumber>
    </recommendedName>
</protein>
<dbReference type="Pfam" id="PF08022">
    <property type="entry name" value="FAD_binding_8"/>
    <property type="match status" value="1"/>
</dbReference>
<feature type="transmembrane region" description="Helical" evidence="16">
    <location>
        <begin position="21"/>
        <end position="45"/>
    </location>
</feature>
<evidence type="ECO:0000256" key="3">
    <source>
        <dbReference type="ARBA" id="ARBA00012668"/>
    </source>
</evidence>
<dbReference type="InterPro" id="IPR013130">
    <property type="entry name" value="Fe3_Rdtase_TM_dom"/>
</dbReference>
<evidence type="ECO:0000256" key="11">
    <source>
        <dbReference type="ARBA" id="ARBA00023002"/>
    </source>
</evidence>
<feature type="transmembrane region" description="Helical" evidence="16">
    <location>
        <begin position="161"/>
        <end position="182"/>
    </location>
</feature>
<evidence type="ECO:0000256" key="13">
    <source>
        <dbReference type="ARBA" id="ARBA00023136"/>
    </source>
</evidence>
<dbReference type="VEuPathDB" id="FungiDB:CXQ85_004180"/>
<evidence type="ECO:0000259" key="17">
    <source>
        <dbReference type="PROSITE" id="PS51384"/>
    </source>
</evidence>
<accession>A0A2V1AT44</accession>
<keyword evidence="5" id="KW-1003">Cell membrane</keyword>
<dbReference type="SFLD" id="SFLDG01168">
    <property type="entry name" value="Ferric_reductase_subgroup_(FRE"/>
    <property type="match status" value="1"/>
</dbReference>
<gene>
    <name evidence="18" type="ORF">CXQ85_004180</name>
</gene>
<evidence type="ECO:0000313" key="18">
    <source>
        <dbReference type="EMBL" id="PVH20676.1"/>
    </source>
</evidence>
<feature type="region of interest" description="Disordered" evidence="15">
    <location>
        <begin position="552"/>
        <end position="579"/>
    </location>
</feature>
<sequence length="652" mass="74727">MTIPLGDQFFVEKERNIRYEFLAMMVSFLLPMIHGILFSWIPYYLRTKRSEKSLNHHGYWTLMRHYANFTKIFKIVIFKHAFFVQPAMLVSIAIHLGLNAVLCVVGTKEIDYEPQYYVVSKRIGRIAVGNLPAILLFVAKNDFVSTVSGLDLDKSVFFHKWLGRFMFIAVTIHMALSLEYWLSLKFYIMIQIPPQIFGMISYACLGMLTFASFKFIRNFAFDFFLAQHRVFNFIMLLLAFFHNGGNKAAVLLAVHMLVLDRITSRVLGIVTKRRGPTKGKSEFEILDETTIRISIPVEIKDHDQDRWWWFLVPRYGGWRAGQHVYLNVTKVSLFQYHPFTIASLPDSGKQVIVLKVMKGFTKGLLKKLHKLNETEDPENSAEVDSVSSRASGISSPNSTTSLASEQKLMEAVENDDVLKPQVQELKNILDSFTAPRIFTMKAGVNGPYGAKYQPLTKFETVLFFSAGSGAAFTLPVALDLLKKLKQRDEAGDYMYRPEHTKVKIILCMKKKANLQWFDHLWEEFLPFFNEGRAHLALHVTSEQPEKVFEVKEKEKESKNETHEQTFIRQESRGSSSASLQDWSGYSVTHGRPQFDDIITDAATELRDPNYRRAMACVGCGPELFNGEITLSCQKNRKVKDAPDVYCYTESFG</sequence>
<dbReference type="PANTHER" id="PTHR32361:SF28">
    <property type="entry name" value="FRP1P"/>
    <property type="match status" value="1"/>
</dbReference>